<keyword evidence="4" id="KW-0496">Mitochondrion</keyword>
<evidence type="ECO:0000256" key="3">
    <source>
        <dbReference type="ARBA" id="ARBA00022884"/>
    </source>
</evidence>
<dbReference type="GO" id="GO:0004190">
    <property type="term" value="F:aspartic-type endopeptidase activity"/>
    <property type="evidence" value="ECO:0007669"/>
    <property type="project" value="UniProtKB-KW"/>
</dbReference>
<keyword evidence="2" id="KW-0064">Aspartyl protease</keyword>
<dbReference type="InterPro" id="IPR001584">
    <property type="entry name" value="Integrase_cat-core"/>
</dbReference>
<dbReference type="Gene3D" id="3.30.420.10">
    <property type="entry name" value="Ribonuclease H-like superfamily/Ribonuclease H"/>
    <property type="match status" value="1"/>
</dbReference>
<dbReference type="InterPro" id="IPR036397">
    <property type="entry name" value="RNaseH_sf"/>
</dbReference>
<dbReference type="InterPro" id="IPR057670">
    <property type="entry name" value="SH3_retrovirus"/>
</dbReference>
<dbReference type="InterPro" id="IPR012337">
    <property type="entry name" value="RNaseH-like_sf"/>
</dbReference>
<organism evidence="7 8">
    <name type="scientific">Fusarium poae</name>
    <dbReference type="NCBI Taxonomy" id="36050"/>
    <lineage>
        <taxon>Eukaryota</taxon>
        <taxon>Fungi</taxon>
        <taxon>Dikarya</taxon>
        <taxon>Ascomycota</taxon>
        <taxon>Pezizomycotina</taxon>
        <taxon>Sordariomycetes</taxon>
        <taxon>Hypocreomycetidae</taxon>
        <taxon>Hypocreales</taxon>
        <taxon>Nectriaceae</taxon>
        <taxon>Fusarium</taxon>
    </lineage>
</organism>
<dbReference type="GO" id="GO:0005739">
    <property type="term" value="C:mitochondrion"/>
    <property type="evidence" value="ECO:0007669"/>
    <property type="project" value="UniProtKB-SubCell"/>
</dbReference>
<dbReference type="Pfam" id="PF07727">
    <property type="entry name" value="RVT_2"/>
    <property type="match status" value="1"/>
</dbReference>
<name>A0A1B8AJK9_FUSPO</name>
<dbReference type="STRING" id="36050.A0A1B8AJK9"/>
<evidence type="ECO:0000313" key="7">
    <source>
        <dbReference type="EMBL" id="OBS20521.1"/>
    </source>
</evidence>
<feature type="domain" description="Integrase catalytic" evidence="6">
    <location>
        <begin position="596"/>
        <end position="761"/>
    </location>
</feature>
<dbReference type="EMBL" id="LYXU01000003">
    <property type="protein sequence ID" value="OBS20521.1"/>
    <property type="molecule type" value="Genomic_DNA"/>
</dbReference>
<dbReference type="PANTHER" id="PTHR11439">
    <property type="entry name" value="GAG-POL-RELATED RETROTRANSPOSON"/>
    <property type="match status" value="1"/>
</dbReference>
<comment type="caution">
    <text evidence="7">The sequence shown here is derived from an EMBL/GenBank/DDBJ whole genome shotgun (WGS) entry which is preliminary data.</text>
</comment>
<reference evidence="7 8" key="1">
    <citation type="submission" date="2016-06" db="EMBL/GenBank/DDBJ databases">
        <title>Living apart together: crosstalk between the core and supernumerary genomes in a fungal plant pathogen.</title>
        <authorList>
            <person name="Vanheule A."/>
            <person name="Audenaert K."/>
            <person name="Warris S."/>
            <person name="Van De Geest H."/>
            <person name="Schijlen E."/>
            <person name="Hofte M."/>
            <person name="De Saeger S."/>
            <person name="Haesaert G."/>
            <person name="Waalwijk C."/>
            <person name="Van Der Lee T."/>
        </authorList>
    </citation>
    <scope>NUCLEOTIDE SEQUENCE [LARGE SCALE GENOMIC DNA]</scope>
    <source>
        <strain evidence="7 8">2516</strain>
    </source>
</reference>
<evidence type="ECO:0000256" key="2">
    <source>
        <dbReference type="ARBA" id="ARBA00022750"/>
    </source>
</evidence>
<dbReference type="Pfam" id="PF22936">
    <property type="entry name" value="Pol_BBD"/>
    <property type="match status" value="1"/>
</dbReference>
<dbReference type="InterPro" id="IPR013103">
    <property type="entry name" value="RVT_2"/>
</dbReference>
<evidence type="ECO:0000256" key="4">
    <source>
        <dbReference type="ARBA" id="ARBA00023128"/>
    </source>
</evidence>
<feature type="region of interest" description="Disordered" evidence="5">
    <location>
        <begin position="277"/>
        <end position="325"/>
    </location>
</feature>
<dbReference type="SUPFAM" id="SSF53098">
    <property type="entry name" value="Ribonuclease H-like"/>
    <property type="match status" value="1"/>
</dbReference>
<dbReference type="PROSITE" id="PS50994">
    <property type="entry name" value="INTEGRASE"/>
    <property type="match status" value="1"/>
</dbReference>
<proteinExistence type="predicted"/>
<feature type="compositionally biased region" description="Polar residues" evidence="5">
    <location>
        <begin position="292"/>
        <end position="301"/>
    </location>
</feature>
<evidence type="ECO:0000313" key="8">
    <source>
        <dbReference type="Proteomes" id="UP000091967"/>
    </source>
</evidence>
<dbReference type="Pfam" id="PF25597">
    <property type="entry name" value="SH3_retrovirus"/>
    <property type="match status" value="1"/>
</dbReference>
<dbReference type="InterPro" id="IPR054722">
    <property type="entry name" value="PolX-like_BBD"/>
</dbReference>
<evidence type="ECO:0000256" key="5">
    <source>
        <dbReference type="SAM" id="MobiDB-lite"/>
    </source>
</evidence>
<gene>
    <name evidence="7" type="ORF">FPOA_06887</name>
</gene>
<dbReference type="CDD" id="cd09272">
    <property type="entry name" value="RNase_HI_RT_Ty1"/>
    <property type="match status" value="1"/>
</dbReference>
<keyword evidence="3" id="KW-0694">RNA-binding</keyword>
<evidence type="ECO:0000259" key="6">
    <source>
        <dbReference type="PROSITE" id="PS50994"/>
    </source>
</evidence>
<accession>A0A1B8AJK9</accession>
<dbReference type="GO" id="GO:0003723">
    <property type="term" value="F:RNA binding"/>
    <property type="evidence" value="ECO:0007669"/>
    <property type="project" value="UniProtKB-KW"/>
</dbReference>
<keyword evidence="2" id="KW-0645">Protease</keyword>
<comment type="subcellular location">
    <subcellularLocation>
        <location evidence="1">Mitochondrion</location>
    </subcellularLocation>
</comment>
<dbReference type="Proteomes" id="UP000091967">
    <property type="component" value="Unassembled WGS sequence"/>
</dbReference>
<evidence type="ECO:0000256" key="1">
    <source>
        <dbReference type="ARBA" id="ARBA00004173"/>
    </source>
</evidence>
<dbReference type="GO" id="GO:0015074">
    <property type="term" value="P:DNA integration"/>
    <property type="evidence" value="ECO:0007669"/>
    <property type="project" value="InterPro"/>
</dbReference>
<dbReference type="InterPro" id="IPR043502">
    <property type="entry name" value="DNA/RNA_pol_sf"/>
</dbReference>
<keyword evidence="2" id="KW-0378">Hydrolase</keyword>
<keyword evidence="8" id="KW-1185">Reference proteome</keyword>
<dbReference type="OMA" id="ARIHYNE"/>
<sequence>MSANATAKNYLLSGPGDWDAFEHAYALKISAERVYHLGRLEDPSEFPIKRVRMPTRPEFDNYPVRQGIERDSRATRSGSGVRTATISLDRPTATTYTDLSREDQEAYKVELNIYKSDLDLFNKEADGIRNVLNWMVKKVDPHYVETCSPATNNAEVYDNIAQFFSSLKAACGVNDAWRRKEARIHYNEVLKAAANGPKDWNEWITSWDKAIRIAQIRGVPETIHSSSWFEDTQQALDHHFNVFLRVERGQNKDKIEAGSYKPLDFTAEFKDEIKRKKVPKPSAARVAKGSFATITKSPSSENAKRSRSSTRDSREGSAKRPKPSIEGKAHCNLCERYHKLPNTAACWVAFPEKAPKNMYPSQKQRDLFTQRLEDKKEVPSAFLATILDYPLRSSTILDSGTTIHIFNDTKQFQAYQIAQYGEGVFAGSNWLPILGFGEVTLKVLGLRDEARILTLKGAAYCPQMGTNLVSLRKLRQAGYWWDQRDNKDIIRHINGQPLCTLHQKFNQYVLEYIPTSTERSAFATNQLRFNSWTAKRPNKALATTWHRRLGHPGPRSLEHLVNHTFGARIKGPITVECDVCGKAKMKRQEHREARKPSSQPGERVSLDFHDFQPGLNGYTSCGIFTDRASSLVWDYYFENRQDEALLAMMKNFTQMLKTMYDITLRTVETDNELPKGGQNRDWLTRMGIKVEESAPRTQQQNGSGERSGGVVKEKIRILMIDSHLPSELWPEMGRTAVYLLNRTPKQRLAWKTPYESFFSKIPTAKEADQPRIGHMKVIGCKAFAMTETAQRKEKRLWLRTNPKAWIGFLVGYNSQNIFRVWNPVTNKIYITRDVIFNEEEFFSADIVQMKDTIGEQTLEEIQGRLETLLAAEKLDQVMDPLQGPDELETPELNFESQIEDLPTESEAPNEPQTSKEAEYTQLRFEPIPTPPESPSASFLAHIGLHPGHIPEQDLLAINQAFYAGQMIVPIAKAKDGVLTKAKRSRYIRGKLKPRCAAQSSQMNLAPERQKYHRRNLPKAPSSHGSLSGHRFENEFKQAQIEHLESHNQMGSWTEIARSDPRIRSAQILDCMWVFTYKFDKHGYLRKCKARLVVRGDQQQKSTTDETYAATLAGKSFRTLLSIAAKHDLELLQYDAVNAFVNAKLQGNVFMKLPPGFRKGEKEGRVLLLHKALYGLRVAPLLWQTELGNTLRTLECQQVPEEPCCYKKGSIFIFFYVDDIVMAFKREKTEEAKQLIDSLKGKYKLTGGNELQWFLGMEIIRDRKAKTIWVTQTMYLEKIYELSNANTRNEAPMGKEELLPNEDFASNQTSNWYKRGVGSVLYVSVISRPDISFAVSRLARFMNNPSDIHVHALNRVLNYLYATRYLGLQFGPGDSFEVYGDASFGDNTIDRKSSQGFAMKLYGGLVGWRANKQDTVTTSTTEAELLAASQAAKEGIFQLRLLNSLGELQNTILHLICDNTQTNHLLTHPIEKIKTKLRHVDIHNHWLKERIQRKEISISFVESKENVADGFTKAMLGPDLRRCLQQFGLVNIEQHITQRRNEEPEERTIDEILDELYN</sequence>
<protein>
    <recommendedName>
        <fullName evidence="6">Integrase catalytic domain-containing protein</fullName>
    </recommendedName>
</protein>
<dbReference type="GO" id="GO:0005634">
    <property type="term" value="C:nucleus"/>
    <property type="evidence" value="ECO:0007669"/>
    <property type="project" value="UniProtKB-ARBA"/>
</dbReference>
<dbReference type="SUPFAM" id="SSF56672">
    <property type="entry name" value="DNA/RNA polymerases"/>
    <property type="match status" value="1"/>
</dbReference>
<feature type="compositionally biased region" description="Basic and acidic residues" evidence="5">
    <location>
        <begin position="309"/>
        <end position="325"/>
    </location>
</feature>